<dbReference type="OrthoDB" id="6359816at2759"/>
<dbReference type="Proteomes" id="UP000019804">
    <property type="component" value="Unassembled WGS sequence"/>
</dbReference>
<protein>
    <recommendedName>
        <fullName evidence="3">BTB domain-containing protein</fullName>
    </recommendedName>
</protein>
<dbReference type="GeneID" id="63702703"/>
<evidence type="ECO:0008006" key="3">
    <source>
        <dbReference type="Google" id="ProtNLM"/>
    </source>
</evidence>
<sequence>MPKEETLSSIDFPDSDIIFLNVEKSEWSFKIHRKLLGSVCKMVTSALEMSEEGQKGSYTFKDTSEEILARFIEWVHTRDIPAVLEITKPIEQKIKKTENGAEIMGDGKKNTAAELDLTIENYPLLANIHLYIFCGIYLTTHLHNPTFDEITAPFRGLNKPDTLDTQLAVISALSLSFRKLPPHVHLLDWLDEYAAHCIDKLKMQASFHDLLAETPVLSPRMVLSLSPAPNPPWNTQQPKQNYSHYQPGIRYKDAYAYCSN</sequence>
<dbReference type="EMBL" id="KK088418">
    <property type="protein sequence ID" value="EYE96651.1"/>
    <property type="molecule type" value="Genomic_DNA"/>
</dbReference>
<keyword evidence="2" id="KW-1185">Reference proteome</keyword>
<name>A0A017SIS7_ASPRC</name>
<dbReference type="RefSeq" id="XP_040640339.1">
    <property type="nucleotide sequence ID" value="XM_040787579.1"/>
</dbReference>
<evidence type="ECO:0000313" key="1">
    <source>
        <dbReference type="EMBL" id="EYE96651.1"/>
    </source>
</evidence>
<gene>
    <name evidence="1" type="ORF">EURHEDRAFT_554073</name>
</gene>
<accession>A0A017SIS7</accession>
<dbReference type="HOGENOM" id="CLU_065174_0_0_1"/>
<reference evidence="2" key="1">
    <citation type="journal article" date="2014" name="Nat. Commun.">
        <title>Genomic adaptations of the halophilic Dead Sea filamentous fungus Eurotium rubrum.</title>
        <authorList>
            <person name="Kis-Papo T."/>
            <person name="Weig A.R."/>
            <person name="Riley R."/>
            <person name="Persoh D."/>
            <person name="Salamov A."/>
            <person name="Sun H."/>
            <person name="Lipzen A."/>
            <person name="Wasser S.P."/>
            <person name="Rambold G."/>
            <person name="Grigoriev I.V."/>
            <person name="Nevo E."/>
        </authorList>
    </citation>
    <scope>NUCLEOTIDE SEQUENCE [LARGE SCALE GENOMIC DNA]</scope>
    <source>
        <strain evidence="2">CBS 135680</strain>
    </source>
</reference>
<dbReference type="AlphaFoldDB" id="A0A017SIS7"/>
<evidence type="ECO:0000313" key="2">
    <source>
        <dbReference type="Proteomes" id="UP000019804"/>
    </source>
</evidence>
<organism evidence="1 2">
    <name type="scientific">Aspergillus ruber (strain CBS 135680)</name>
    <dbReference type="NCBI Taxonomy" id="1388766"/>
    <lineage>
        <taxon>Eukaryota</taxon>
        <taxon>Fungi</taxon>
        <taxon>Dikarya</taxon>
        <taxon>Ascomycota</taxon>
        <taxon>Pezizomycotina</taxon>
        <taxon>Eurotiomycetes</taxon>
        <taxon>Eurotiomycetidae</taxon>
        <taxon>Eurotiales</taxon>
        <taxon>Aspergillaceae</taxon>
        <taxon>Aspergillus</taxon>
        <taxon>Aspergillus subgen. Aspergillus</taxon>
    </lineage>
</organism>
<proteinExistence type="predicted"/>